<keyword evidence="4" id="KW-1185">Reference proteome</keyword>
<dbReference type="STRING" id="1035707.SAMN05216552_101991"/>
<sequence length="233" mass="24803">MQAKKIITTIAAALPIAWTLGGAAHADDLENTVRVGYAKIRFNLQSGDLTGPPGTTPPGLGIDAKDQGLLAISYERRLSTNWVAQFQGGIPPTLTAVGAGAAAPVGTVARARIWFPTALVQYSFAGFNGFRPYLGMGVVYTFFTNQEVSGTYTSLFQGSASAIELKSSWSPYGRLGVSYAIDKQWGVNMETGLFRLKTSATVVTQTPGFGAIPRGIALRDKPQIFGLTLGYKF</sequence>
<evidence type="ECO:0000256" key="1">
    <source>
        <dbReference type="ARBA" id="ARBA00004442"/>
    </source>
</evidence>
<dbReference type="PANTHER" id="PTHR36920:SF1">
    <property type="entry name" value="OUTER MEMBRANE PROTEIN W"/>
    <property type="match status" value="1"/>
</dbReference>
<dbReference type="GO" id="GO:0009279">
    <property type="term" value="C:cell outer membrane"/>
    <property type="evidence" value="ECO:0007669"/>
    <property type="project" value="UniProtKB-SubCell"/>
</dbReference>
<dbReference type="OrthoDB" id="9807574at2"/>
<dbReference type="InterPro" id="IPR005618">
    <property type="entry name" value="OMPW"/>
</dbReference>
<feature type="signal peptide" evidence="2">
    <location>
        <begin position="1"/>
        <end position="26"/>
    </location>
</feature>
<proteinExistence type="predicted"/>
<comment type="subcellular location">
    <subcellularLocation>
        <location evidence="1">Cell outer membrane</location>
    </subcellularLocation>
</comment>
<dbReference type="EMBL" id="FPBO01000019">
    <property type="protein sequence ID" value="SFV00806.1"/>
    <property type="molecule type" value="Genomic_DNA"/>
</dbReference>
<keyword evidence="2" id="KW-0732">Signal</keyword>
<evidence type="ECO:0000313" key="4">
    <source>
        <dbReference type="Proteomes" id="UP000199391"/>
    </source>
</evidence>
<dbReference type="PANTHER" id="PTHR36920">
    <property type="match status" value="1"/>
</dbReference>
<dbReference type="InterPro" id="IPR011250">
    <property type="entry name" value="OMP/PagP_B-barrel"/>
</dbReference>
<dbReference type="Proteomes" id="UP000199391">
    <property type="component" value="Unassembled WGS sequence"/>
</dbReference>
<dbReference type="GO" id="GO:0055085">
    <property type="term" value="P:transmembrane transport"/>
    <property type="evidence" value="ECO:0007669"/>
    <property type="project" value="TreeGrafter"/>
</dbReference>
<reference evidence="4" key="1">
    <citation type="submission" date="2016-10" db="EMBL/GenBank/DDBJ databases">
        <authorList>
            <person name="Varghese N."/>
            <person name="Submissions S."/>
        </authorList>
    </citation>
    <scope>NUCLEOTIDE SEQUENCE [LARGE SCALE GENOMIC DNA]</scope>
    <source>
        <strain evidence="4">CGMCC 1.11014</strain>
    </source>
</reference>
<protein>
    <submittedName>
        <fullName evidence="3">Outer membrane protein</fullName>
    </submittedName>
</protein>
<gene>
    <name evidence="3" type="ORF">SAMN05216552_101991</name>
</gene>
<dbReference type="Pfam" id="PF03922">
    <property type="entry name" value="OmpW"/>
    <property type="match status" value="1"/>
</dbReference>
<evidence type="ECO:0000256" key="2">
    <source>
        <dbReference type="SAM" id="SignalP"/>
    </source>
</evidence>
<name>A0A1I7KU17_9BURK</name>
<dbReference type="Gene3D" id="2.40.160.20">
    <property type="match status" value="1"/>
</dbReference>
<feature type="chain" id="PRO_5011602057" evidence="2">
    <location>
        <begin position="27"/>
        <end position="233"/>
    </location>
</feature>
<dbReference type="AlphaFoldDB" id="A0A1I7KU17"/>
<dbReference type="SUPFAM" id="SSF56925">
    <property type="entry name" value="OMPA-like"/>
    <property type="match status" value="1"/>
</dbReference>
<organism evidence="3 4">
    <name type="scientific">Pseudoduganella namucuonensis</name>
    <dbReference type="NCBI Taxonomy" id="1035707"/>
    <lineage>
        <taxon>Bacteria</taxon>
        <taxon>Pseudomonadati</taxon>
        <taxon>Pseudomonadota</taxon>
        <taxon>Betaproteobacteria</taxon>
        <taxon>Burkholderiales</taxon>
        <taxon>Oxalobacteraceae</taxon>
        <taxon>Telluria group</taxon>
        <taxon>Pseudoduganella</taxon>
    </lineage>
</organism>
<accession>A0A1I7KU17</accession>
<dbReference type="RefSeq" id="WP_093557280.1">
    <property type="nucleotide sequence ID" value="NZ_FPBO01000019.1"/>
</dbReference>
<evidence type="ECO:0000313" key="3">
    <source>
        <dbReference type="EMBL" id="SFV00806.1"/>
    </source>
</evidence>